<dbReference type="Pfam" id="PF00194">
    <property type="entry name" value="Carb_anhydrase"/>
    <property type="match status" value="3"/>
</dbReference>
<proteinExistence type="inferred from homology"/>
<dbReference type="PANTHER" id="PTHR18952">
    <property type="entry name" value="CARBONIC ANHYDRASE"/>
    <property type="match status" value="1"/>
</dbReference>
<dbReference type="InterPro" id="IPR036398">
    <property type="entry name" value="CA_dom_sf"/>
</dbReference>
<dbReference type="EMBL" id="CAJNOJ010000090">
    <property type="protein sequence ID" value="CAF1081593.1"/>
    <property type="molecule type" value="Genomic_DNA"/>
</dbReference>
<keyword evidence="5 8" id="KW-0862">Zinc</keyword>
<evidence type="ECO:0000256" key="6">
    <source>
        <dbReference type="ARBA" id="ARBA00023239"/>
    </source>
</evidence>
<dbReference type="SUPFAM" id="SSF51069">
    <property type="entry name" value="Carbonic anhydrase"/>
    <property type="match status" value="3"/>
</dbReference>
<comment type="cofactor">
    <cofactor evidence="8">
        <name>Zn(2+)</name>
        <dbReference type="ChEBI" id="CHEBI:29105"/>
    </cofactor>
</comment>
<gene>
    <name evidence="10" type="ORF">EDS130_LOCUS18996</name>
</gene>
<dbReference type="AlphaFoldDB" id="A0A814MQU1"/>
<evidence type="ECO:0000313" key="11">
    <source>
        <dbReference type="Proteomes" id="UP000663852"/>
    </source>
</evidence>
<keyword evidence="4 8" id="KW-0479">Metal-binding</keyword>
<dbReference type="Proteomes" id="UP000663852">
    <property type="component" value="Unassembled WGS sequence"/>
</dbReference>
<comment type="similarity">
    <text evidence="2 8">Belongs to the alpha-carbonic anhydrase family.</text>
</comment>
<feature type="domain" description="Alpha-carbonic anhydrase" evidence="9">
    <location>
        <begin position="21"/>
        <end position="281"/>
    </location>
</feature>
<dbReference type="Gene3D" id="3.10.200.10">
    <property type="entry name" value="Alpha carbonic anhydrase"/>
    <property type="match status" value="3"/>
</dbReference>
<organism evidence="10 11">
    <name type="scientific">Adineta ricciae</name>
    <name type="common">Rotifer</name>
    <dbReference type="NCBI Taxonomy" id="249248"/>
    <lineage>
        <taxon>Eukaryota</taxon>
        <taxon>Metazoa</taxon>
        <taxon>Spiralia</taxon>
        <taxon>Gnathifera</taxon>
        <taxon>Rotifera</taxon>
        <taxon>Eurotatoria</taxon>
        <taxon>Bdelloidea</taxon>
        <taxon>Adinetida</taxon>
        <taxon>Adinetidae</taxon>
        <taxon>Adineta</taxon>
    </lineage>
</organism>
<comment type="caution">
    <text evidence="10">The sequence shown here is derived from an EMBL/GenBank/DDBJ whole genome shotgun (WGS) entry which is preliminary data.</text>
</comment>
<evidence type="ECO:0000259" key="9">
    <source>
        <dbReference type="PROSITE" id="PS51144"/>
    </source>
</evidence>
<accession>A0A814MQU1</accession>
<dbReference type="GO" id="GO:0008270">
    <property type="term" value="F:zinc ion binding"/>
    <property type="evidence" value="ECO:0007669"/>
    <property type="project" value="UniProtKB-UniRule"/>
</dbReference>
<evidence type="ECO:0000256" key="1">
    <source>
        <dbReference type="ARBA" id="ARBA00002904"/>
    </source>
</evidence>
<dbReference type="InterPro" id="IPR023561">
    <property type="entry name" value="Carbonic_anhydrase_a-class"/>
</dbReference>
<evidence type="ECO:0000313" key="10">
    <source>
        <dbReference type="EMBL" id="CAF1081593.1"/>
    </source>
</evidence>
<dbReference type="PROSITE" id="PS51144">
    <property type="entry name" value="ALPHA_CA_2"/>
    <property type="match status" value="3"/>
</dbReference>
<protein>
    <recommendedName>
        <fullName evidence="3 8">Carbonic anhydrase</fullName>
        <ecNumber evidence="3 8">4.2.1.1</ecNumber>
    </recommendedName>
</protein>
<evidence type="ECO:0000256" key="4">
    <source>
        <dbReference type="ARBA" id="ARBA00022723"/>
    </source>
</evidence>
<comment type="function">
    <text evidence="1 8">Reversible hydration of carbon dioxide.</text>
</comment>
<dbReference type="PANTHER" id="PTHR18952:SF265">
    <property type="entry name" value="CARBONIC ANHYDRASE"/>
    <property type="match status" value="1"/>
</dbReference>
<evidence type="ECO:0000256" key="7">
    <source>
        <dbReference type="ARBA" id="ARBA00048348"/>
    </source>
</evidence>
<dbReference type="PROSITE" id="PS00162">
    <property type="entry name" value="ALPHA_CA_1"/>
    <property type="match status" value="3"/>
</dbReference>
<dbReference type="OrthoDB" id="429145at2759"/>
<evidence type="ECO:0000256" key="3">
    <source>
        <dbReference type="ARBA" id="ARBA00012925"/>
    </source>
</evidence>
<dbReference type="InterPro" id="IPR018338">
    <property type="entry name" value="Carbonic_anhydrase_a-class_CS"/>
</dbReference>
<feature type="domain" description="Alpha-carbonic anhydrase" evidence="9">
    <location>
        <begin position="292"/>
        <end position="546"/>
    </location>
</feature>
<dbReference type="SMART" id="SM01057">
    <property type="entry name" value="Carb_anhydrase"/>
    <property type="match status" value="3"/>
</dbReference>
<evidence type="ECO:0000256" key="5">
    <source>
        <dbReference type="ARBA" id="ARBA00022833"/>
    </source>
</evidence>
<feature type="signal peptide" evidence="8">
    <location>
        <begin position="1"/>
        <end position="18"/>
    </location>
</feature>
<keyword evidence="8" id="KW-0732">Signal</keyword>
<feature type="domain" description="Alpha-carbonic anhydrase" evidence="9">
    <location>
        <begin position="582"/>
        <end position="836"/>
    </location>
</feature>
<sequence length="878" mass="100110">MRVVIFILLLSLSTGSFASGNDWNYQNEGPDVWSDSYPLCAARLQSPIDIKTACTKYLSYKPFQFTEDYSMVHNFTLQNNGHTIVGTWNASYSASLKLVGGDLNGSFDFVSFHLHWGENYRSGSEHQVNGNKYAGEIHFIYMNPKTHQVAVLGIFMESVRNLTINETVEKTARSPSYTIDEWKRYFDVAQYLKKPDNTTNLSLNLSSLMGDSLNDFWRYEGSLTTPPCTEGIIWTIFREPIVFTESELESFRTNVYFEDYRDPQPFNTTEMPIELFIFVTTALVVPHAVFGELWNYGDLGPDVWSDTYPLCASRSQSPINIKTACTTFQPFLPFKFSSSYSKTNNFTLQNNGHTIVGQYFGNDTASFNLTGGALNGTFRFVNFHLHWGENYKSGSEHQVNGKKYAGEIHFVHRNPDTGQIAVLGMFMESVRNFTIHETIEKAAKVSVTTVNEWKRYFDVAEQLTQYENKTVLNLNLVSLMGDSLSDFWRYAGSLTTPPCTEGIIWTMFRDPIIFTESELASFRTNVYFEDYRGPQPLYDRIVYRSFENETLSKIPDTTEIPMQLLVLLTSLLVVISHAVFGELWNYGDLGPDVWSDTYPLCASRSQSPINIKTACTTFQPFLPFKFSSSYSKTNNFTLQNNGHTIVGQYFGNDTASFNLTGGALNGTFRFVNFHLHWGENYKSGSEHQVNGKKYAGEIHFVHRNPDTGQIAVLGMFMESVRNFTIHETIEKAAKVSVTTVNEWKRYFDVAEQLTQYENKTVLNLNLVSLMGDSLSDFWRYAGSLTTPPCTEGIIWTMFRDPIIFTESELASFRTNVYFEDYRGPQPLYDRIVYRSFENETLSTIPEYNCCSGASKIPLELLPCIAMKFLLLLFSHVSK</sequence>
<name>A0A814MQU1_ADIRI</name>
<comment type="catalytic activity">
    <reaction evidence="7 8">
        <text>hydrogencarbonate + H(+) = CO2 + H2O</text>
        <dbReference type="Rhea" id="RHEA:10748"/>
        <dbReference type="ChEBI" id="CHEBI:15377"/>
        <dbReference type="ChEBI" id="CHEBI:15378"/>
        <dbReference type="ChEBI" id="CHEBI:16526"/>
        <dbReference type="ChEBI" id="CHEBI:17544"/>
        <dbReference type="EC" id="4.2.1.1"/>
    </reaction>
</comment>
<dbReference type="InterPro" id="IPR001148">
    <property type="entry name" value="CA_dom"/>
</dbReference>
<dbReference type="EC" id="4.2.1.1" evidence="3 8"/>
<evidence type="ECO:0000256" key="8">
    <source>
        <dbReference type="RuleBase" id="RU367011"/>
    </source>
</evidence>
<feature type="chain" id="PRO_5033098993" description="Carbonic anhydrase" evidence="8">
    <location>
        <begin position="19"/>
        <end position="878"/>
    </location>
</feature>
<keyword evidence="6 8" id="KW-0456">Lyase</keyword>
<dbReference type="GO" id="GO:0004089">
    <property type="term" value="F:carbonate dehydratase activity"/>
    <property type="evidence" value="ECO:0007669"/>
    <property type="project" value="UniProtKB-UniRule"/>
</dbReference>
<dbReference type="CDD" id="cd00326">
    <property type="entry name" value="alpha_CA"/>
    <property type="match status" value="3"/>
</dbReference>
<evidence type="ECO:0000256" key="2">
    <source>
        <dbReference type="ARBA" id="ARBA00010718"/>
    </source>
</evidence>
<reference evidence="10" key="1">
    <citation type="submission" date="2021-02" db="EMBL/GenBank/DDBJ databases">
        <authorList>
            <person name="Nowell W R."/>
        </authorList>
    </citation>
    <scope>NUCLEOTIDE SEQUENCE</scope>
</reference>